<accession>X1NRZ4</accession>
<name>X1NRZ4_9ZZZZ</name>
<evidence type="ECO:0000313" key="1">
    <source>
        <dbReference type="EMBL" id="GAI46378.1"/>
    </source>
</evidence>
<dbReference type="EMBL" id="BARV01025768">
    <property type="protein sequence ID" value="GAI46378.1"/>
    <property type="molecule type" value="Genomic_DNA"/>
</dbReference>
<reference evidence="1" key="1">
    <citation type="journal article" date="2014" name="Front. Microbiol.">
        <title>High frequency of phylogenetically diverse reductive dehalogenase-homologous genes in deep subseafloor sedimentary metagenomes.</title>
        <authorList>
            <person name="Kawai M."/>
            <person name="Futagami T."/>
            <person name="Toyoda A."/>
            <person name="Takaki Y."/>
            <person name="Nishi S."/>
            <person name="Hori S."/>
            <person name="Arai W."/>
            <person name="Tsubouchi T."/>
            <person name="Morono Y."/>
            <person name="Uchiyama I."/>
            <person name="Ito T."/>
            <person name="Fujiyama A."/>
            <person name="Inagaki F."/>
            <person name="Takami H."/>
        </authorList>
    </citation>
    <scope>NUCLEOTIDE SEQUENCE</scope>
    <source>
        <strain evidence="1">Expedition CK06-06</strain>
    </source>
</reference>
<gene>
    <name evidence="1" type="ORF">S06H3_41754</name>
</gene>
<proteinExistence type="predicted"/>
<feature type="non-terminal residue" evidence="1">
    <location>
        <position position="264"/>
    </location>
</feature>
<protein>
    <submittedName>
        <fullName evidence="1">Uncharacterized protein</fullName>
    </submittedName>
</protein>
<dbReference type="AlphaFoldDB" id="X1NRZ4"/>
<sequence length="264" mass="28281">TTGGLITAHAPADGTVDISAGTGFIKTTDSAVGDTKSFDWVAQDSLVLVDNDTNYIYVDYDPVTETVTIQATTDRTTIDGRTEFTLGRVYRDGNDVHIAVSGMSIADHIHDNHERLVLVRGFERASGGVIAEIGVRNLQASEGVFFLGANKVKTTAQDTTVGGGDTFTVWYRDGAGGWSHDTGETQIDNANYDADDVLGPQPLTANRYGVFWVLIHYDSDLQLVYGQGDYTLANAENAALPATLPEEVTEFSALAAKIIIQKGA</sequence>
<organism evidence="1">
    <name type="scientific">marine sediment metagenome</name>
    <dbReference type="NCBI Taxonomy" id="412755"/>
    <lineage>
        <taxon>unclassified sequences</taxon>
        <taxon>metagenomes</taxon>
        <taxon>ecological metagenomes</taxon>
    </lineage>
</organism>
<feature type="non-terminal residue" evidence="1">
    <location>
        <position position="1"/>
    </location>
</feature>
<comment type="caution">
    <text evidence="1">The sequence shown here is derived from an EMBL/GenBank/DDBJ whole genome shotgun (WGS) entry which is preliminary data.</text>
</comment>